<feature type="compositionally biased region" description="Basic and acidic residues" evidence="2">
    <location>
        <begin position="496"/>
        <end position="519"/>
    </location>
</feature>
<dbReference type="PROSITE" id="PS50086">
    <property type="entry name" value="TBC_RABGAP"/>
    <property type="match status" value="1"/>
</dbReference>
<dbReference type="Gramene" id="OPUNC08G18730.1">
    <property type="protein sequence ID" value="OPUNC08G18730.1"/>
    <property type="gene ID" value="OPUNC08G18730"/>
</dbReference>
<dbReference type="InterPro" id="IPR035969">
    <property type="entry name" value="Rab-GAP_TBC_sf"/>
</dbReference>
<dbReference type="Proteomes" id="UP000026962">
    <property type="component" value="Chromosome 8"/>
</dbReference>
<evidence type="ECO:0000256" key="2">
    <source>
        <dbReference type="SAM" id="MobiDB-lite"/>
    </source>
</evidence>
<dbReference type="SUPFAM" id="SSF47923">
    <property type="entry name" value="Ypt/Rab-GAP domain of gyp1p"/>
    <property type="match status" value="1"/>
</dbReference>
<feature type="compositionally biased region" description="Basic and acidic residues" evidence="2">
    <location>
        <begin position="566"/>
        <end position="581"/>
    </location>
</feature>
<dbReference type="HOGENOM" id="CLU_014968_0_0_1"/>
<dbReference type="OMA" id="HYEDHFT"/>
<evidence type="ECO:0000256" key="1">
    <source>
        <dbReference type="ARBA" id="ARBA00022468"/>
    </source>
</evidence>
<name>A0A0E0LWX7_ORYPU</name>
<dbReference type="PANTHER" id="PTHR22957:SF337">
    <property type="entry name" value="TBC1 DOMAIN FAMILY MEMBER 5"/>
    <property type="match status" value="1"/>
</dbReference>
<feature type="region of interest" description="Disordered" evidence="2">
    <location>
        <begin position="563"/>
        <end position="604"/>
    </location>
</feature>
<dbReference type="eggNOG" id="KOG1091">
    <property type="taxonomic scope" value="Eukaryota"/>
</dbReference>
<dbReference type="FunFam" id="1.10.8.270:FF:000038">
    <property type="entry name" value="Ypt/Rab-GAP domain of gyp1p superfamily protein"/>
    <property type="match status" value="1"/>
</dbReference>
<dbReference type="EnsemblPlants" id="OPUNC08G18730.1">
    <property type="protein sequence ID" value="OPUNC08G18730.1"/>
    <property type="gene ID" value="OPUNC08G18730"/>
</dbReference>
<dbReference type="PANTHER" id="PTHR22957">
    <property type="entry name" value="TBC1 DOMAIN FAMILY MEMBER GTPASE-ACTIVATING PROTEIN"/>
    <property type="match status" value="1"/>
</dbReference>
<reference evidence="4" key="2">
    <citation type="submission" date="2018-05" db="EMBL/GenBank/DDBJ databases">
        <title>OpunRS2 (Oryza punctata Reference Sequence Version 2).</title>
        <authorList>
            <person name="Zhang J."/>
            <person name="Kudrna D."/>
            <person name="Lee S."/>
            <person name="Talag J."/>
            <person name="Welchert J."/>
            <person name="Wing R.A."/>
        </authorList>
    </citation>
    <scope>NUCLEOTIDE SEQUENCE [LARGE SCALE GENOMIC DNA]</scope>
</reference>
<feature type="region of interest" description="Disordered" evidence="2">
    <location>
        <begin position="470"/>
        <end position="544"/>
    </location>
</feature>
<proteinExistence type="predicted"/>
<keyword evidence="5" id="KW-1185">Reference proteome</keyword>
<dbReference type="SMART" id="SM00164">
    <property type="entry name" value="TBC"/>
    <property type="match status" value="1"/>
</dbReference>
<protein>
    <recommendedName>
        <fullName evidence="3">Rab-GAP TBC domain-containing protein</fullName>
    </recommendedName>
</protein>
<dbReference type="Gene3D" id="1.10.8.270">
    <property type="entry name" value="putative rabgap domain of human tbc1 domain family member 14 like domains"/>
    <property type="match status" value="1"/>
</dbReference>
<dbReference type="Gene3D" id="1.10.472.80">
    <property type="entry name" value="Ypt/Rab-GAP domain of gyp1p, domain 3"/>
    <property type="match status" value="1"/>
</dbReference>
<dbReference type="STRING" id="4537.A0A0E0LWX7"/>
<keyword evidence="1" id="KW-0343">GTPase activation</keyword>
<evidence type="ECO:0000313" key="4">
    <source>
        <dbReference type="EnsemblPlants" id="OPUNC08G18730.1"/>
    </source>
</evidence>
<reference evidence="4" key="1">
    <citation type="submission" date="2015-04" db="UniProtKB">
        <authorList>
            <consortium name="EnsemblPlants"/>
        </authorList>
    </citation>
    <scope>IDENTIFICATION</scope>
</reference>
<accession>A0A0E0LWX7</accession>
<sequence>MAEEGEERRRFSNLRGVRWRVDLGILPASPGASVEEHRRAAADSRRRYVSLRRRLLVDPHVPKEEGRSSNLVVDNPLSQNPDSSWGRFFRGAELEKTVDQDLSRLYPEDGSYFQTPTCQAMLRRILLMWCLQHPEYGYRQGMHELLAPLVYVLQVDIDKLSQVRKLHEDCFNDDFDGVPFPDTDMVFSYKPRKDPKWSFGADNDNDSERCSKSNTLDELDLDTKEIILLSDAYGAEGELGIVLSERFMEHDAYSMFDGLMDGGSGVVRMAEFFSPSTVGSSSNLPPVIEASSALFHLLSIVEPTLHNHFIELKVEPQWFALRWLRVLFGREFCLNDLLKLGLSRTESDPSPVKVLSVSSNDTRNSVRRCLLNTLSDDLERSNELAGKTQEDEFPIVSVHREHPLSSAEPSKLKAAGENVTVSASCVAKLSPLKKSVVEPAHENATQGTKCVPEACSSGENSPVFYAARASASGNEPLNSQDTDSESSSVTSNSCAGDHDRDEILKDEPSSSNDDNKTIQDSEAASSDKSPDRDGTSERAIVPNERKPFISKFQWLLKLGRPSVEGNMEKSSGETSADKQDGDASCSLPDGNSNNSRGSVKVASGDKKVMGTLKNLGQNMLENIQVIESAFQQDRGQPGPVENFSNNILGGKGQVTAMAALTELRKISNLLSEM</sequence>
<feature type="domain" description="Rab-GAP TBC" evidence="3">
    <location>
        <begin position="9"/>
        <end position="348"/>
    </location>
</feature>
<evidence type="ECO:0000259" key="3">
    <source>
        <dbReference type="PROSITE" id="PS50086"/>
    </source>
</evidence>
<dbReference type="Pfam" id="PF00566">
    <property type="entry name" value="RabGAP-TBC"/>
    <property type="match status" value="2"/>
</dbReference>
<organism evidence="4">
    <name type="scientific">Oryza punctata</name>
    <name type="common">Red rice</name>
    <dbReference type="NCBI Taxonomy" id="4537"/>
    <lineage>
        <taxon>Eukaryota</taxon>
        <taxon>Viridiplantae</taxon>
        <taxon>Streptophyta</taxon>
        <taxon>Embryophyta</taxon>
        <taxon>Tracheophyta</taxon>
        <taxon>Spermatophyta</taxon>
        <taxon>Magnoliopsida</taxon>
        <taxon>Liliopsida</taxon>
        <taxon>Poales</taxon>
        <taxon>Poaceae</taxon>
        <taxon>BOP clade</taxon>
        <taxon>Oryzoideae</taxon>
        <taxon>Oryzeae</taxon>
        <taxon>Oryzinae</taxon>
        <taxon>Oryza</taxon>
    </lineage>
</organism>
<feature type="compositionally biased region" description="Low complexity" evidence="2">
    <location>
        <begin position="478"/>
        <end position="493"/>
    </location>
</feature>
<dbReference type="GO" id="GO:0005096">
    <property type="term" value="F:GTPase activator activity"/>
    <property type="evidence" value="ECO:0007669"/>
    <property type="project" value="UniProtKB-KW"/>
</dbReference>
<evidence type="ECO:0000313" key="5">
    <source>
        <dbReference type="Proteomes" id="UP000026962"/>
    </source>
</evidence>
<dbReference type="InterPro" id="IPR000195">
    <property type="entry name" value="Rab-GAP-TBC_dom"/>
</dbReference>
<dbReference type="AlphaFoldDB" id="A0A0E0LWX7"/>